<dbReference type="SUPFAM" id="SSF54447">
    <property type="entry name" value="ssDNA-binding transcriptional regulator domain"/>
    <property type="match status" value="1"/>
</dbReference>
<comment type="similarity">
    <text evidence="2">Belongs to the transcriptional coactivator PC4 family.</text>
</comment>
<comment type="subcellular location">
    <subcellularLocation>
        <location evidence="1">Nucleus</location>
    </subcellularLocation>
</comment>
<dbReference type="OrthoDB" id="2505440at2759"/>
<evidence type="ECO:0000313" key="10">
    <source>
        <dbReference type="Proteomes" id="UP000696573"/>
    </source>
</evidence>
<evidence type="ECO:0000256" key="2">
    <source>
        <dbReference type="ARBA" id="ARBA00009001"/>
    </source>
</evidence>
<dbReference type="GO" id="GO:0005634">
    <property type="term" value="C:nucleus"/>
    <property type="evidence" value="ECO:0007669"/>
    <property type="project" value="UniProtKB-SubCell"/>
</dbReference>
<evidence type="ECO:0000256" key="1">
    <source>
        <dbReference type="ARBA" id="ARBA00004123"/>
    </source>
</evidence>
<feature type="region of interest" description="Disordered" evidence="7">
    <location>
        <begin position="1"/>
        <end position="48"/>
    </location>
</feature>
<dbReference type="EMBL" id="CABFNQ020000694">
    <property type="protein sequence ID" value="CAH0024367.1"/>
    <property type="molecule type" value="Genomic_DNA"/>
</dbReference>
<keyword evidence="4" id="KW-0238">DNA-binding</keyword>
<feature type="domain" description="Transcriptional coactivator p15 (PC4) C-terminal" evidence="8">
    <location>
        <begin position="50"/>
        <end position="86"/>
    </location>
</feature>
<reference evidence="9" key="1">
    <citation type="submission" date="2021-10" db="EMBL/GenBank/DDBJ databases">
        <authorList>
            <person name="Piombo E."/>
        </authorList>
    </citation>
    <scope>NUCLEOTIDE SEQUENCE</scope>
</reference>
<keyword evidence="3" id="KW-0805">Transcription regulation</keyword>
<dbReference type="InterPro" id="IPR009044">
    <property type="entry name" value="ssDNA-bd_transcriptional_reg"/>
</dbReference>
<evidence type="ECO:0000256" key="6">
    <source>
        <dbReference type="ARBA" id="ARBA00023242"/>
    </source>
</evidence>
<keyword evidence="5" id="KW-0804">Transcription</keyword>
<dbReference type="Pfam" id="PF02229">
    <property type="entry name" value="PC4"/>
    <property type="match status" value="1"/>
</dbReference>
<dbReference type="InterPro" id="IPR003173">
    <property type="entry name" value="PC4_C"/>
</dbReference>
<feature type="compositionally biased region" description="Basic residues" evidence="7">
    <location>
        <begin position="1"/>
        <end position="10"/>
    </location>
</feature>
<proteinExistence type="inferred from homology"/>
<dbReference type="PANTHER" id="PTHR13215">
    <property type="entry name" value="RNA POLYMERASE II TRANSCRIPTIONAL COACTIVATOR"/>
    <property type="match status" value="1"/>
</dbReference>
<evidence type="ECO:0000256" key="7">
    <source>
        <dbReference type="SAM" id="MobiDB-lite"/>
    </source>
</evidence>
<dbReference type="Gene3D" id="2.30.31.10">
    <property type="entry name" value="Transcriptional Coactivator Pc4, Chain A"/>
    <property type="match status" value="1"/>
</dbReference>
<evidence type="ECO:0000256" key="4">
    <source>
        <dbReference type="ARBA" id="ARBA00023125"/>
    </source>
</evidence>
<evidence type="ECO:0000259" key="8">
    <source>
        <dbReference type="Pfam" id="PF02229"/>
    </source>
</evidence>
<evidence type="ECO:0000256" key="3">
    <source>
        <dbReference type="ARBA" id="ARBA00023015"/>
    </source>
</evidence>
<gene>
    <name evidence="9" type="ORF">CRHIZ90672A_00000785</name>
</gene>
<dbReference type="GO" id="GO:0003713">
    <property type="term" value="F:transcription coactivator activity"/>
    <property type="evidence" value="ECO:0007669"/>
    <property type="project" value="InterPro"/>
</dbReference>
<evidence type="ECO:0000313" key="9">
    <source>
        <dbReference type="EMBL" id="CAH0024367.1"/>
    </source>
</evidence>
<dbReference type="GO" id="GO:0003677">
    <property type="term" value="F:DNA binding"/>
    <property type="evidence" value="ECO:0007669"/>
    <property type="project" value="UniProtKB-KW"/>
</dbReference>
<sequence>MARFGKKRRASSVEDGDEMEEPMTSASKKTKSNAAGAPASGKDDEGNPFWELSNKRRVGISEFKKMCFINVREFYEKDGKNLPGKKVGNSTIYPFLCINGPSRALMDVQGISLSVEQYAAFLKAVPGINAALRELGHPVDDLDESAEHVKVSKESKAKAKAAKTNFEATSDEDNAD</sequence>
<dbReference type="GO" id="GO:0060261">
    <property type="term" value="P:positive regulation of transcription initiation by RNA polymerase II"/>
    <property type="evidence" value="ECO:0007669"/>
    <property type="project" value="InterPro"/>
</dbReference>
<dbReference type="AlphaFoldDB" id="A0A9N9VIY5"/>
<keyword evidence="6" id="KW-0539">Nucleus</keyword>
<dbReference type="InterPro" id="IPR045125">
    <property type="entry name" value="Sub1/Tcp4-like"/>
</dbReference>
<evidence type="ECO:0000256" key="5">
    <source>
        <dbReference type="ARBA" id="ARBA00023163"/>
    </source>
</evidence>
<dbReference type="Proteomes" id="UP000696573">
    <property type="component" value="Unassembled WGS sequence"/>
</dbReference>
<organism evidence="9 10">
    <name type="scientific">Clonostachys rhizophaga</name>
    <dbReference type="NCBI Taxonomy" id="160324"/>
    <lineage>
        <taxon>Eukaryota</taxon>
        <taxon>Fungi</taxon>
        <taxon>Dikarya</taxon>
        <taxon>Ascomycota</taxon>
        <taxon>Pezizomycotina</taxon>
        <taxon>Sordariomycetes</taxon>
        <taxon>Hypocreomycetidae</taxon>
        <taxon>Hypocreales</taxon>
        <taxon>Bionectriaceae</taxon>
        <taxon>Clonostachys</taxon>
    </lineage>
</organism>
<name>A0A9N9VIY5_9HYPO</name>
<protein>
    <recommendedName>
        <fullName evidence="8">Transcriptional coactivator p15 (PC4) C-terminal domain-containing protein</fullName>
    </recommendedName>
</protein>
<accession>A0A9N9VIY5</accession>
<comment type="caution">
    <text evidence="9">The sequence shown here is derived from an EMBL/GenBank/DDBJ whole genome shotgun (WGS) entry which is preliminary data.</text>
</comment>
<keyword evidence="10" id="KW-1185">Reference proteome</keyword>